<dbReference type="InterPro" id="IPR000524">
    <property type="entry name" value="Tscrpt_reg_HTH_GntR"/>
</dbReference>
<gene>
    <name evidence="5" type="ORF">QM480_09600</name>
</gene>
<dbReference type="InterPro" id="IPR046335">
    <property type="entry name" value="LacI/GalR-like_sensor"/>
</dbReference>
<dbReference type="EMBL" id="JASHID010000005">
    <property type="protein sequence ID" value="MDI9864576.1"/>
    <property type="molecule type" value="Genomic_DNA"/>
</dbReference>
<dbReference type="PANTHER" id="PTHR38445:SF10">
    <property type="entry name" value="GNTR-FAMILY TRANSCRIPTIONAL REGULATOR"/>
    <property type="match status" value="1"/>
</dbReference>
<dbReference type="Gene3D" id="3.40.50.2300">
    <property type="match status" value="2"/>
</dbReference>
<dbReference type="PROSITE" id="PS50949">
    <property type="entry name" value="HTH_GNTR"/>
    <property type="match status" value="1"/>
</dbReference>
<dbReference type="SMART" id="SM00345">
    <property type="entry name" value="HTH_GNTR"/>
    <property type="match status" value="1"/>
</dbReference>
<dbReference type="RefSeq" id="WP_283369750.1">
    <property type="nucleotide sequence ID" value="NZ_JASHID010000005.1"/>
</dbReference>
<dbReference type="SUPFAM" id="SSF53822">
    <property type="entry name" value="Periplasmic binding protein-like I"/>
    <property type="match status" value="1"/>
</dbReference>
<name>A0ABT6YLY5_9BACT</name>
<dbReference type="Pfam" id="PF00392">
    <property type="entry name" value="GntR"/>
    <property type="match status" value="1"/>
</dbReference>
<evidence type="ECO:0000256" key="2">
    <source>
        <dbReference type="ARBA" id="ARBA00023125"/>
    </source>
</evidence>
<dbReference type="CDD" id="cd07377">
    <property type="entry name" value="WHTH_GntR"/>
    <property type="match status" value="1"/>
</dbReference>
<dbReference type="Pfam" id="PF13377">
    <property type="entry name" value="Peripla_BP_3"/>
    <property type="match status" value="1"/>
</dbReference>
<feature type="domain" description="HTH gntR-type" evidence="4">
    <location>
        <begin position="28"/>
        <end position="96"/>
    </location>
</feature>
<evidence type="ECO:0000256" key="1">
    <source>
        <dbReference type="ARBA" id="ARBA00023015"/>
    </source>
</evidence>
<dbReference type="Gene3D" id="1.10.10.10">
    <property type="entry name" value="Winged helix-like DNA-binding domain superfamily/Winged helix DNA-binding domain"/>
    <property type="match status" value="1"/>
</dbReference>
<evidence type="ECO:0000259" key="4">
    <source>
        <dbReference type="PROSITE" id="PS50949"/>
    </source>
</evidence>
<accession>A0ABT6YLY5</accession>
<keyword evidence="1" id="KW-0805">Transcription regulation</keyword>
<dbReference type="InterPro" id="IPR036390">
    <property type="entry name" value="WH_DNA-bd_sf"/>
</dbReference>
<protein>
    <submittedName>
        <fullName evidence="5">GntR family transcriptional regulator</fullName>
    </submittedName>
</protein>
<keyword evidence="3" id="KW-0804">Transcription</keyword>
<keyword evidence="6" id="KW-1185">Reference proteome</keyword>
<proteinExistence type="predicted"/>
<sequence>MTQTPIDTPTILFALMKDFALIDSQSSKPKYQQLIEYIIDSIENGKLDRGQQLPSINEVAQNFGMARMTVTKAYDELRERGLVTSHHGKGFYVNSTDTRSQMNIFVLFDALTPYKEILYDAIVDGLGEDVNVNIFFHHHNIKVFENLILNNLGHYNFYVVMPHFNQDVSDILKQIPKEKLLLLDIDVPSFGEDFALLYQDFEHNVYQGLSEAQSLVQKYQTLSLVLSSKSFQYTPVGIINGFKKYCLENRIPFEIIPDLEEEEHLQKDHAYLVFRENDLVRFINWSNKKGWKLGKDIGLISYDDTPIKEILAEGISVISNDFQAMGKRAAEMILTKQRGRIINQCSFIKRKSL</sequence>
<dbReference type="PANTHER" id="PTHR38445">
    <property type="entry name" value="HTH-TYPE TRANSCRIPTIONAL REPRESSOR YTRA"/>
    <property type="match status" value="1"/>
</dbReference>
<keyword evidence="2" id="KW-0238">DNA-binding</keyword>
<dbReference type="PRINTS" id="PR00035">
    <property type="entry name" value="HTHGNTR"/>
</dbReference>
<dbReference type="InterPro" id="IPR028082">
    <property type="entry name" value="Peripla_BP_I"/>
</dbReference>
<evidence type="ECO:0000256" key="3">
    <source>
        <dbReference type="ARBA" id="ARBA00023163"/>
    </source>
</evidence>
<dbReference type="InterPro" id="IPR036388">
    <property type="entry name" value="WH-like_DNA-bd_sf"/>
</dbReference>
<reference evidence="5 6" key="1">
    <citation type="submission" date="2023-05" db="EMBL/GenBank/DDBJ databases">
        <title>Novel species of genus Flectobacillus isolated from stream in China.</title>
        <authorList>
            <person name="Lu H."/>
        </authorList>
    </citation>
    <scope>NUCLEOTIDE SEQUENCE [LARGE SCALE GENOMIC DNA]</scope>
    <source>
        <strain evidence="5 6">DC10W</strain>
    </source>
</reference>
<evidence type="ECO:0000313" key="6">
    <source>
        <dbReference type="Proteomes" id="UP001236569"/>
    </source>
</evidence>
<organism evidence="5 6">
    <name type="scientific">Flectobacillus longus</name>
    <dbReference type="NCBI Taxonomy" id="2984207"/>
    <lineage>
        <taxon>Bacteria</taxon>
        <taxon>Pseudomonadati</taxon>
        <taxon>Bacteroidota</taxon>
        <taxon>Cytophagia</taxon>
        <taxon>Cytophagales</taxon>
        <taxon>Flectobacillaceae</taxon>
        <taxon>Flectobacillus</taxon>
    </lineage>
</organism>
<comment type="caution">
    <text evidence="5">The sequence shown here is derived from an EMBL/GenBank/DDBJ whole genome shotgun (WGS) entry which is preliminary data.</text>
</comment>
<dbReference type="SUPFAM" id="SSF46785">
    <property type="entry name" value="Winged helix' DNA-binding domain"/>
    <property type="match status" value="1"/>
</dbReference>
<evidence type="ECO:0000313" key="5">
    <source>
        <dbReference type="EMBL" id="MDI9864576.1"/>
    </source>
</evidence>
<dbReference type="Proteomes" id="UP001236569">
    <property type="component" value="Unassembled WGS sequence"/>
</dbReference>